<sequence>MGRKIPLAEAIRSRAYGSRSTLDRRIAEGKLTKYRIGGVGRVYLDEDELDALFIPDAPLVAAKGARPTRAVPEQPRGSAA</sequence>
<evidence type="ECO:0000313" key="2">
    <source>
        <dbReference type="Proteomes" id="UP000582646"/>
    </source>
</evidence>
<name>A0A846X0E1_9ACTN</name>
<keyword evidence="2" id="KW-1185">Reference proteome</keyword>
<protein>
    <submittedName>
        <fullName evidence="1">Uncharacterized protein</fullName>
    </submittedName>
</protein>
<gene>
    <name evidence="1" type="ORF">HF999_05360</name>
</gene>
<dbReference type="Proteomes" id="UP000582646">
    <property type="component" value="Unassembled WGS sequence"/>
</dbReference>
<dbReference type="AlphaFoldDB" id="A0A846X0E1"/>
<comment type="caution">
    <text evidence="1">The sequence shown here is derived from an EMBL/GenBank/DDBJ whole genome shotgun (WGS) entry which is preliminary data.</text>
</comment>
<dbReference type="RefSeq" id="WP_168544871.1">
    <property type="nucleotide sequence ID" value="NZ_BAAAKS010000033.1"/>
</dbReference>
<dbReference type="EMBL" id="JAAXOQ010000005">
    <property type="protein sequence ID" value="NKY17799.1"/>
    <property type="molecule type" value="Genomic_DNA"/>
</dbReference>
<organism evidence="1 2">
    <name type="scientific">Tsukamurella spumae</name>
    <dbReference type="NCBI Taxonomy" id="44753"/>
    <lineage>
        <taxon>Bacteria</taxon>
        <taxon>Bacillati</taxon>
        <taxon>Actinomycetota</taxon>
        <taxon>Actinomycetes</taxon>
        <taxon>Mycobacteriales</taxon>
        <taxon>Tsukamurellaceae</taxon>
        <taxon>Tsukamurella</taxon>
    </lineage>
</organism>
<reference evidence="1 2" key="1">
    <citation type="submission" date="2020-04" db="EMBL/GenBank/DDBJ databases">
        <title>MicrobeNet Type strains.</title>
        <authorList>
            <person name="Nicholson A.C."/>
        </authorList>
    </citation>
    <scope>NUCLEOTIDE SEQUENCE [LARGE SCALE GENOMIC DNA]</scope>
    <source>
        <strain evidence="1 2">DSM 44113</strain>
    </source>
</reference>
<accession>A0A846X0E1</accession>
<proteinExistence type="predicted"/>
<evidence type="ECO:0000313" key="1">
    <source>
        <dbReference type="EMBL" id="NKY17799.1"/>
    </source>
</evidence>